<evidence type="ECO:0000313" key="3">
    <source>
        <dbReference type="EMBL" id="MBO8475908.1"/>
    </source>
</evidence>
<evidence type="ECO:0000313" key="4">
    <source>
        <dbReference type="Proteomes" id="UP000823598"/>
    </source>
</evidence>
<name>A0A9D9NK04_9BACT</name>
<feature type="domain" description="Putative carbohydrate metabolism" evidence="2">
    <location>
        <begin position="70"/>
        <end position="166"/>
    </location>
</feature>
<protein>
    <submittedName>
        <fullName evidence="3">PCMD domain-containing protein</fullName>
    </submittedName>
</protein>
<sequence>MKKLSIVVLLAIASIATAGALERIKYGDFQQWIKRNIKESAIIGGAAKTLYEIGPTTTINGNKAYNNMGGSPWATSNVYAKVAGVSKGSNSVFPDNRGGGNYCVKLTTVFEHVKALGIINMDVLASGSIYLGRMIEPVKSTKNPYSKLDMGVAFNKRPKYLIFDYKTYIPEGEPMIYSSGFGSQKVLKGRQNACETFILLQRRWEDKDGNIYAKRVGTGRERYVKSTSGWVNNHKLAIHYGDITKQPFFKSYMGLISNDRPYYARNSKGKMVPVKEVGWDAPNAVPTHMMVMFSAGCGTAYEGTPGQTMWVDNVCLEY</sequence>
<dbReference type="Gene3D" id="2.60.120.890">
    <property type="entry name" value="BT2081, beta-jelly-roll domain"/>
    <property type="match status" value="1"/>
</dbReference>
<feature type="chain" id="PRO_5039250279" evidence="1">
    <location>
        <begin position="21"/>
        <end position="318"/>
    </location>
</feature>
<dbReference type="InterPro" id="IPR038653">
    <property type="entry name" value="Put_CMD_sf"/>
</dbReference>
<gene>
    <name evidence="3" type="ORF">IAB88_02825</name>
</gene>
<feature type="signal peptide" evidence="1">
    <location>
        <begin position="1"/>
        <end position="20"/>
    </location>
</feature>
<dbReference type="Proteomes" id="UP000823598">
    <property type="component" value="Unassembled WGS sequence"/>
</dbReference>
<reference evidence="3" key="1">
    <citation type="submission" date="2020-10" db="EMBL/GenBank/DDBJ databases">
        <authorList>
            <person name="Gilroy R."/>
        </authorList>
    </citation>
    <scope>NUCLEOTIDE SEQUENCE</scope>
    <source>
        <strain evidence="3">6919</strain>
    </source>
</reference>
<organism evidence="3 4">
    <name type="scientific">Candidatus Limisoma faecipullorum</name>
    <dbReference type="NCBI Taxonomy" id="2840854"/>
    <lineage>
        <taxon>Bacteria</taxon>
        <taxon>Pseudomonadati</taxon>
        <taxon>Bacteroidota</taxon>
        <taxon>Bacteroidia</taxon>
        <taxon>Bacteroidales</taxon>
        <taxon>Candidatus Limisoma</taxon>
    </lineage>
</organism>
<dbReference type="Pfam" id="PF13201">
    <property type="entry name" value="PCMD"/>
    <property type="match status" value="1"/>
</dbReference>
<dbReference type="EMBL" id="JADIMC010000034">
    <property type="protein sequence ID" value="MBO8475908.1"/>
    <property type="molecule type" value="Genomic_DNA"/>
</dbReference>
<keyword evidence="1" id="KW-0732">Signal</keyword>
<proteinExistence type="predicted"/>
<evidence type="ECO:0000256" key="1">
    <source>
        <dbReference type="SAM" id="SignalP"/>
    </source>
</evidence>
<evidence type="ECO:0000259" key="2">
    <source>
        <dbReference type="Pfam" id="PF13201"/>
    </source>
</evidence>
<comment type="caution">
    <text evidence="3">The sequence shown here is derived from an EMBL/GenBank/DDBJ whole genome shotgun (WGS) entry which is preliminary data.</text>
</comment>
<dbReference type="AlphaFoldDB" id="A0A9D9NK04"/>
<dbReference type="InterPro" id="IPR025112">
    <property type="entry name" value="PCMD"/>
</dbReference>
<reference evidence="3" key="2">
    <citation type="journal article" date="2021" name="PeerJ">
        <title>Extensive microbial diversity within the chicken gut microbiome revealed by metagenomics and culture.</title>
        <authorList>
            <person name="Gilroy R."/>
            <person name="Ravi A."/>
            <person name="Getino M."/>
            <person name="Pursley I."/>
            <person name="Horton D.L."/>
            <person name="Alikhan N.F."/>
            <person name="Baker D."/>
            <person name="Gharbi K."/>
            <person name="Hall N."/>
            <person name="Watson M."/>
            <person name="Adriaenssens E.M."/>
            <person name="Foster-Nyarko E."/>
            <person name="Jarju S."/>
            <person name="Secka A."/>
            <person name="Antonio M."/>
            <person name="Oren A."/>
            <person name="Chaudhuri R.R."/>
            <person name="La Ragione R."/>
            <person name="Hildebrand F."/>
            <person name="Pallen M.J."/>
        </authorList>
    </citation>
    <scope>NUCLEOTIDE SEQUENCE</scope>
    <source>
        <strain evidence="3">6919</strain>
    </source>
</reference>
<accession>A0A9D9NK04</accession>